<evidence type="ECO:0000313" key="1">
    <source>
        <dbReference type="EMBL" id="MED6159137.1"/>
    </source>
</evidence>
<accession>A0ABU6UD07</accession>
<dbReference type="Proteomes" id="UP001341840">
    <property type="component" value="Unassembled WGS sequence"/>
</dbReference>
<organism evidence="1 2">
    <name type="scientific">Stylosanthes scabra</name>
    <dbReference type="NCBI Taxonomy" id="79078"/>
    <lineage>
        <taxon>Eukaryota</taxon>
        <taxon>Viridiplantae</taxon>
        <taxon>Streptophyta</taxon>
        <taxon>Embryophyta</taxon>
        <taxon>Tracheophyta</taxon>
        <taxon>Spermatophyta</taxon>
        <taxon>Magnoliopsida</taxon>
        <taxon>eudicotyledons</taxon>
        <taxon>Gunneridae</taxon>
        <taxon>Pentapetalae</taxon>
        <taxon>rosids</taxon>
        <taxon>fabids</taxon>
        <taxon>Fabales</taxon>
        <taxon>Fabaceae</taxon>
        <taxon>Papilionoideae</taxon>
        <taxon>50 kb inversion clade</taxon>
        <taxon>dalbergioids sensu lato</taxon>
        <taxon>Dalbergieae</taxon>
        <taxon>Pterocarpus clade</taxon>
        <taxon>Stylosanthes</taxon>
    </lineage>
</organism>
<gene>
    <name evidence="1" type="ORF">PIB30_039562</name>
</gene>
<proteinExistence type="predicted"/>
<evidence type="ECO:0000313" key="2">
    <source>
        <dbReference type="Proteomes" id="UP001341840"/>
    </source>
</evidence>
<protein>
    <recommendedName>
        <fullName evidence="3">DUF4283 domain-containing protein</fullName>
    </recommendedName>
</protein>
<reference evidence="1 2" key="1">
    <citation type="journal article" date="2023" name="Plants (Basel)">
        <title>Bridging the Gap: Combining Genomics and Transcriptomics Approaches to Understand Stylosanthes scabra, an Orphan Legume from the Brazilian Caatinga.</title>
        <authorList>
            <person name="Ferreira-Neto J.R.C."/>
            <person name="da Silva M.D."/>
            <person name="Binneck E."/>
            <person name="de Melo N.F."/>
            <person name="da Silva R.H."/>
            <person name="de Melo A.L.T.M."/>
            <person name="Pandolfi V."/>
            <person name="Bustamante F.O."/>
            <person name="Brasileiro-Vidal A.C."/>
            <person name="Benko-Iseppon A.M."/>
        </authorList>
    </citation>
    <scope>NUCLEOTIDE SEQUENCE [LARGE SCALE GENOMIC DNA]</scope>
    <source>
        <tissue evidence="1">Leaves</tissue>
    </source>
</reference>
<keyword evidence="2" id="KW-1185">Reference proteome</keyword>
<comment type="caution">
    <text evidence="1">The sequence shown here is derived from an EMBL/GenBank/DDBJ whole genome shotgun (WGS) entry which is preliminary data.</text>
</comment>
<sequence>MSEALNPIDFKDLRKQIMEGWSAVEDVKMMGKMKALVICKSKQNMETLLETRLPLHAWMLENMHKVGQVWGNVLRVSETDEGQFSHFKVLVNTNAGPVIKTWATIEVNNAQFLIFIKEEGGVDAVTEKEGGDKGVTMVDASGANKENEGVDQNGGIRDRLPTRGRTRTWQRAHVIRGSPHVIRKYWRPRSHFKEELTRYTCVYGVVREARQQRGKNWQNSHVIRG</sequence>
<dbReference type="EMBL" id="JASCZI010121038">
    <property type="protein sequence ID" value="MED6159137.1"/>
    <property type="molecule type" value="Genomic_DNA"/>
</dbReference>
<evidence type="ECO:0008006" key="3">
    <source>
        <dbReference type="Google" id="ProtNLM"/>
    </source>
</evidence>
<name>A0ABU6UD07_9FABA</name>